<reference evidence="2" key="2">
    <citation type="journal article" date="2022" name="Hortic Res">
        <title>The genome of Dioscorea zingiberensis sheds light on the biosynthesis, origin and evolution of the medicinally important diosgenin saponins.</title>
        <authorList>
            <person name="Li Y."/>
            <person name="Tan C."/>
            <person name="Li Z."/>
            <person name="Guo J."/>
            <person name="Li S."/>
            <person name="Chen X."/>
            <person name="Wang C."/>
            <person name="Dai X."/>
            <person name="Yang H."/>
            <person name="Song W."/>
            <person name="Hou L."/>
            <person name="Xu J."/>
            <person name="Tong Z."/>
            <person name="Xu A."/>
            <person name="Yuan X."/>
            <person name="Wang W."/>
            <person name="Yang Q."/>
            <person name="Chen L."/>
            <person name="Sun Z."/>
            <person name="Wang K."/>
            <person name="Pan B."/>
            <person name="Chen J."/>
            <person name="Bao Y."/>
            <person name="Liu F."/>
            <person name="Qi X."/>
            <person name="Gang D.R."/>
            <person name="Wen J."/>
            <person name="Li J."/>
        </authorList>
    </citation>
    <scope>NUCLEOTIDE SEQUENCE</scope>
    <source>
        <strain evidence="2">Dzin_1.0</strain>
    </source>
</reference>
<evidence type="ECO:0000256" key="1">
    <source>
        <dbReference type="SAM" id="MobiDB-lite"/>
    </source>
</evidence>
<dbReference type="OrthoDB" id="1739455at2759"/>
<dbReference type="EMBL" id="JAGGNH010000002">
    <property type="protein sequence ID" value="KAJ0981825.1"/>
    <property type="molecule type" value="Genomic_DNA"/>
</dbReference>
<reference evidence="2" key="1">
    <citation type="submission" date="2021-03" db="EMBL/GenBank/DDBJ databases">
        <authorList>
            <person name="Li Z."/>
            <person name="Yang C."/>
        </authorList>
    </citation>
    <scope>NUCLEOTIDE SEQUENCE</scope>
    <source>
        <strain evidence="2">Dzin_1.0</strain>
        <tissue evidence="2">Leaf</tissue>
    </source>
</reference>
<keyword evidence="3" id="KW-1185">Reference proteome</keyword>
<sequence>MIVLDLVVYKVYVEVHPSAKTFISKPLDNYKGLKIICGDDHATSSYAKSIFGNFGERVDLEDNMRGDATPVAPNIVRLNENNTEPLPSPSSSTSVRPIHEKKRAKEGRAPVINHLIDVVEKVADAIKNRTHALVISVV</sequence>
<comment type="caution">
    <text evidence="2">The sequence shown here is derived from an EMBL/GenBank/DDBJ whole genome shotgun (WGS) entry which is preliminary data.</text>
</comment>
<gene>
    <name evidence="2" type="ORF">J5N97_010080</name>
</gene>
<protein>
    <submittedName>
        <fullName evidence="2">Uncharacterized protein</fullName>
    </submittedName>
</protein>
<dbReference type="Proteomes" id="UP001085076">
    <property type="component" value="Miscellaneous, Linkage group lg02"/>
</dbReference>
<feature type="compositionally biased region" description="Low complexity" evidence="1">
    <location>
        <begin position="79"/>
        <end position="94"/>
    </location>
</feature>
<dbReference type="AlphaFoldDB" id="A0A9D5HM53"/>
<proteinExistence type="predicted"/>
<feature type="region of interest" description="Disordered" evidence="1">
    <location>
        <begin position="79"/>
        <end position="105"/>
    </location>
</feature>
<accession>A0A9D5HM53</accession>
<evidence type="ECO:0000313" key="3">
    <source>
        <dbReference type="Proteomes" id="UP001085076"/>
    </source>
</evidence>
<organism evidence="2 3">
    <name type="scientific">Dioscorea zingiberensis</name>
    <dbReference type="NCBI Taxonomy" id="325984"/>
    <lineage>
        <taxon>Eukaryota</taxon>
        <taxon>Viridiplantae</taxon>
        <taxon>Streptophyta</taxon>
        <taxon>Embryophyta</taxon>
        <taxon>Tracheophyta</taxon>
        <taxon>Spermatophyta</taxon>
        <taxon>Magnoliopsida</taxon>
        <taxon>Liliopsida</taxon>
        <taxon>Dioscoreales</taxon>
        <taxon>Dioscoreaceae</taxon>
        <taxon>Dioscorea</taxon>
    </lineage>
</organism>
<name>A0A9D5HM53_9LILI</name>
<evidence type="ECO:0000313" key="2">
    <source>
        <dbReference type="EMBL" id="KAJ0981825.1"/>
    </source>
</evidence>